<accession>A0ABR2IHT1</accession>
<evidence type="ECO:0000256" key="1">
    <source>
        <dbReference type="SAM" id="MobiDB-lite"/>
    </source>
</evidence>
<keyword evidence="2" id="KW-0812">Transmembrane</keyword>
<dbReference type="EMBL" id="JAPCWZ010000005">
    <property type="protein sequence ID" value="KAK8863133.1"/>
    <property type="molecule type" value="Genomic_DNA"/>
</dbReference>
<reference evidence="3 4" key="1">
    <citation type="journal article" date="2024" name="IMA Fungus">
        <title>Apiospora arundinis, a panoply of carbohydrate-active enzymes and secondary metabolites.</title>
        <authorList>
            <person name="Sorensen T."/>
            <person name="Petersen C."/>
            <person name="Muurmann A.T."/>
            <person name="Christiansen J.V."/>
            <person name="Brundto M.L."/>
            <person name="Overgaard C.K."/>
            <person name="Boysen A.T."/>
            <person name="Wollenberg R.D."/>
            <person name="Larsen T.O."/>
            <person name="Sorensen J.L."/>
            <person name="Nielsen K.L."/>
            <person name="Sondergaard T.E."/>
        </authorList>
    </citation>
    <scope>NUCLEOTIDE SEQUENCE [LARGE SCALE GENOMIC DNA]</scope>
    <source>
        <strain evidence="3 4">AAU 773</strain>
    </source>
</reference>
<sequence>MSDTPAEHVVLADCKDDNNVLQSQMAYFNASSPRTRPQDTAIVPTSDGQLATWFCDFTSGQFTTSGVRFNATLGQKRSDGDYIGNGTNGYDHNNGGFRCWQQYEGLLYKQGKFACSQVLLCDHRAAPSPLPASSCSASGSGGADTGSQGLGRGAIIGIGVGCGVGGLIALVAIILIWRHFRQRQRRRAAELPAGAGEGEAKSATAYSNAQSVTPTTPNANYYQHYPQELETNGPAEVDGASPLGELYTPVNHLQHEMETPESRYYEHYDEQGNTLPPRT</sequence>
<comment type="caution">
    <text evidence="3">The sequence shown here is derived from an EMBL/GenBank/DDBJ whole genome shotgun (WGS) entry which is preliminary data.</text>
</comment>
<keyword evidence="2" id="KW-0472">Membrane</keyword>
<evidence type="ECO:0000256" key="2">
    <source>
        <dbReference type="SAM" id="Phobius"/>
    </source>
</evidence>
<evidence type="ECO:0000313" key="3">
    <source>
        <dbReference type="EMBL" id="KAK8863133.1"/>
    </source>
</evidence>
<dbReference type="Proteomes" id="UP001390339">
    <property type="component" value="Unassembled WGS sequence"/>
</dbReference>
<organism evidence="3 4">
    <name type="scientific">Apiospora arundinis</name>
    <dbReference type="NCBI Taxonomy" id="335852"/>
    <lineage>
        <taxon>Eukaryota</taxon>
        <taxon>Fungi</taxon>
        <taxon>Dikarya</taxon>
        <taxon>Ascomycota</taxon>
        <taxon>Pezizomycotina</taxon>
        <taxon>Sordariomycetes</taxon>
        <taxon>Xylariomycetidae</taxon>
        <taxon>Amphisphaeriales</taxon>
        <taxon>Apiosporaceae</taxon>
        <taxon>Apiospora</taxon>
    </lineage>
</organism>
<feature type="compositionally biased region" description="Polar residues" evidence="1">
    <location>
        <begin position="204"/>
        <end position="221"/>
    </location>
</feature>
<evidence type="ECO:0000313" key="4">
    <source>
        <dbReference type="Proteomes" id="UP001390339"/>
    </source>
</evidence>
<protein>
    <submittedName>
        <fullName evidence="3">Uncharacterized protein</fullName>
    </submittedName>
</protein>
<proteinExistence type="predicted"/>
<feature type="transmembrane region" description="Helical" evidence="2">
    <location>
        <begin position="154"/>
        <end position="177"/>
    </location>
</feature>
<feature type="region of interest" description="Disordered" evidence="1">
    <location>
        <begin position="191"/>
        <end position="221"/>
    </location>
</feature>
<keyword evidence="2" id="KW-1133">Transmembrane helix</keyword>
<gene>
    <name evidence="3" type="ORF">PGQ11_009368</name>
</gene>
<keyword evidence="4" id="KW-1185">Reference proteome</keyword>
<name>A0ABR2IHT1_9PEZI</name>
<feature type="region of interest" description="Disordered" evidence="1">
    <location>
        <begin position="258"/>
        <end position="279"/>
    </location>
</feature>
<feature type="compositionally biased region" description="Basic and acidic residues" evidence="1">
    <location>
        <begin position="258"/>
        <end position="270"/>
    </location>
</feature>